<keyword evidence="2" id="KW-1185">Reference proteome</keyword>
<accession>A0ACA9SF24</accession>
<sequence length="184" mass="20530">RDTHQILQDSKCQGKVQSLNSATIRAKIDKNEYNTLKEFQLDFIRACSNSISVDQKKYNFGKEFIRLGSRLIEQATKEMTNSKQNADIANINHETLINKNECKPQKKALVQSTTNGHLFSSGSLKQLPLENQNFKLVGDIKEVAIVPLHSMNEHDIPSLGSILPSTIKKQENIQSKEPGVPGGS</sequence>
<comment type="caution">
    <text evidence="1">The sequence shown here is derived from an EMBL/GenBank/DDBJ whole genome shotgun (WGS) entry which is preliminary data.</text>
</comment>
<dbReference type="Proteomes" id="UP000789920">
    <property type="component" value="Unassembled WGS sequence"/>
</dbReference>
<feature type="non-terminal residue" evidence="1">
    <location>
        <position position="184"/>
    </location>
</feature>
<reference evidence="1" key="1">
    <citation type="submission" date="2021-06" db="EMBL/GenBank/DDBJ databases">
        <authorList>
            <person name="Kallberg Y."/>
            <person name="Tangrot J."/>
            <person name="Rosling A."/>
        </authorList>
    </citation>
    <scope>NUCLEOTIDE SEQUENCE</scope>
    <source>
        <strain evidence="1">MA461A</strain>
    </source>
</reference>
<proteinExistence type="predicted"/>
<name>A0ACA9SF24_9GLOM</name>
<evidence type="ECO:0000313" key="2">
    <source>
        <dbReference type="Proteomes" id="UP000789920"/>
    </source>
</evidence>
<evidence type="ECO:0000313" key="1">
    <source>
        <dbReference type="EMBL" id="CAG8837788.1"/>
    </source>
</evidence>
<dbReference type="EMBL" id="CAJVQC010118650">
    <property type="protein sequence ID" value="CAG8837788.1"/>
    <property type="molecule type" value="Genomic_DNA"/>
</dbReference>
<protein>
    <submittedName>
        <fullName evidence="1">11454_t:CDS:1</fullName>
    </submittedName>
</protein>
<gene>
    <name evidence="1" type="ORF">RPERSI_LOCUS30434</name>
</gene>
<organism evidence="1 2">
    <name type="scientific">Racocetra persica</name>
    <dbReference type="NCBI Taxonomy" id="160502"/>
    <lineage>
        <taxon>Eukaryota</taxon>
        <taxon>Fungi</taxon>
        <taxon>Fungi incertae sedis</taxon>
        <taxon>Mucoromycota</taxon>
        <taxon>Glomeromycotina</taxon>
        <taxon>Glomeromycetes</taxon>
        <taxon>Diversisporales</taxon>
        <taxon>Gigasporaceae</taxon>
        <taxon>Racocetra</taxon>
    </lineage>
</organism>
<feature type="non-terminal residue" evidence="1">
    <location>
        <position position="1"/>
    </location>
</feature>